<dbReference type="RefSeq" id="WP_012638382.1">
    <property type="nucleotide sequence ID" value="NC_011901.1"/>
</dbReference>
<name>B8GSJ6_THISH</name>
<dbReference type="AlphaFoldDB" id="B8GSJ6"/>
<feature type="signal peptide" evidence="1">
    <location>
        <begin position="1"/>
        <end position="19"/>
    </location>
</feature>
<dbReference type="CDD" id="cd16282">
    <property type="entry name" value="metallo-hydrolase-like_MBL-fold"/>
    <property type="match status" value="1"/>
</dbReference>
<dbReference type="SUPFAM" id="SSF56281">
    <property type="entry name" value="Metallo-hydrolase/oxidoreductase"/>
    <property type="match status" value="1"/>
</dbReference>
<dbReference type="PANTHER" id="PTHR42951:SF20">
    <property type="entry name" value="BETA LACTAMASE"/>
    <property type="match status" value="1"/>
</dbReference>
<keyword evidence="4" id="KW-1185">Reference proteome</keyword>
<dbReference type="Gene3D" id="3.60.15.10">
    <property type="entry name" value="Ribonuclease Z/Hydroxyacylglutathione hydrolase-like"/>
    <property type="match status" value="1"/>
</dbReference>
<dbReference type="InterPro" id="IPR036866">
    <property type="entry name" value="RibonucZ/Hydroxyglut_hydro"/>
</dbReference>
<evidence type="ECO:0000313" key="4">
    <source>
        <dbReference type="Proteomes" id="UP000002383"/>
    </source>
</evidence>
<evidence type="ECO:0000259" key="2">
    <source>
        <dbReference type="SMART" id="SM00849"/>
    </source>
</evidence>
<reference evidence="3 4" key="1">
    <citation type="journal article" date="2011" name="Stand. Genomic Sci.">
        <title>Complete genome sequence of 'Thioalkalivibrio sulfidophilus' HL-EbGr7.</title>
        <authorList>
            <person name="Muyzer G."/>
            <person name="Sorokin D.Y."/>
            <person name="Mavromatis K."/>
            <person name="Lapidus A."/>
            <person name="Clum A."/>
            <person name="Ivanova N."/>
            <person name="Pati A."/>
            <person name="d'Haeseleer P."/>
            <person name="Woyke T."/>
            <person name="Kyrpides N.C."/>
        </authorList>
    </citation>
    <scope>NUCLEOTIDE SEQUENCE [LARGE SCALE GENOMIC DNA]</scope>
    <source>
        <strain evidence="3 4">HL-EbGR7</strain>
    </source>
</reference>
<dbReference type="EMBL" id="CP001339">
    <property type="protein sequence ID" value="ACL72900.1"/>
    <property type="molecule type" value="Genomic_DNA"/>
</dbReference>
<organism evidence="3 4">
    <name type="scientific">Thioalkalivibrio sulfidiphilus (strain HL-EbGR7)</name>
    <dbReference type="NCBI Taxonomy" id="396588"/>
    <lineage>
        <taxon>Bacteria</taxon>
        <taxon>Pseudomonadati</taxon>
        <taxon>Pseudomonadota</taxon>
        <taxon>Gammaproteobacteria</taxon>
        <taxon>Chromatiales</taxon>
        <taxon>Ectothiorhodospiraceae</taxon>
        <taxon>Thioalkalivibrio</taxon>
    </lineage>
</organism>
<evidence type="ECO:0000313" key="3">
    <source>
        <dbReference type="EMBL" id="ACL72900.1"/>
    </source>
</evidence>
<dbReference type="InterPro" id="IPR050855">
    <property type="entry name" value="NDM-1-like"/>
</dbReference>
<gene>
    <name evidence="3" type="ordered locus">Tgr7_1819</name>
</gene>
<dbReference type="KEGG" id="tgr:Tgr7_1819"/>
<dbReference type="eggNOG" id="COG0491">
    <property type="taxonomic scope" value="Bacteria"/>
</dbReference>
<dbReference type="SMART" id="SM00849">
    <property type="entry name" value="Lactamase_B"/>
    <property type="match status" value="1"/>
</dbReference>
<dbReference type="PANTHER" id="PTHR42951">
    <property type="entry name" value="METALLO-BETA-LACTAMASE DOMAIN-CONTAINING"/>
    <property type="match status" value="1"/>
</dbReference>
<accession>B8GSJ6</accession>
<proteinExistence type="predicted"/>
<dbReference type="InterPro" id="IPR001279">
    <property type="entry name" value="Metallo-B-lactamas"/>
</dbReference>
<dbReference type="STRING" id="396588.Tgr7_1819"/>
<dbReference type="PROSITE" id="PS51257">
    <property type="entry name" value="PROKAR_LIPOPROTEIN"/>
    <property type="match status" value="1"/>
</dbReference>
<dbReference type="HOGENOM" id="CLU_056342_0_1_6"/>
<protein>
    <submittedName>
        <fullName evidence="3">Metallo-beta-lactamase family protein</fullName>
    </submittedName>
</protein>
<feature type="domain" description="Metallo-beta-lactamase" evidence="2">
    <location>
        <begin position="74"/>
        <end position="259"/>
    </location>
</feature>
<sequence precursor="true">MKNLIFTLLLVSIALWLSACSGESQPPVQQQAAAETAEVTDNPFGMKVEQLAEGVYAIVSPARGFPSADNLGWNSNTAFVVTGDGVLMFDTGSSEAIGAALRDLIRTVTDQPVRWIINSHVHGDHWLGNSAFMADEPEQIIASDITIALMKEQGDEWLSRFYSMTNGAIGSFDLVPARDAVTESGSYQFADTEAYILRSERAHAPGDIALWLPAQRVLLAADVVYTERGPATFDSNVQGWIAMLDEMLALEPEVVLPGHGPVGGFEAVQNMRNYFQTLWDIVEEGYNAGMMDHEIAAQAREQMADFEAIYPGMDDILGESVSHIYLQVEAALF</sequence>
<dbReference type="Proteomes" id="UP000002383">
    <property type="component" value="Chromosome"/>
</dbReference>
<dbReference type="Pfam" id="PF00753">
    <property type="entry name" value="Lactamase_B"/>
    <property type="match status" value="1"/>
</dbReference>
<feature type="chain" id="PRO_5002870484" evidence="1">
    <location>
        <begin position="20"/>
        <end position="333"/>
    </location>
</feature>
<evidence type="ECO:0000256" key="1">
    <source>
        <dbReference type="SAM" id="SignalP"/>
    </source>
</evidence>
<keyword evidence="1" id="KW-0732">Signal</keyword>